<dbReference type="PANTHER" id="PTHR11142:SF5">
    <property type="entry name" value="TRNA PSEUDOURIDINE(38_39) SYNTHASE"/>
    <property type="match status" value="1"/>
</dbReference>
<organism evidence="7 8">
    <name type="scientific">Amanita muscaria (strain Koide BX008)</name>
    <dbReference type="NCBI Taxonomy" id="946122"/>
    <lineage>
        <taxon>Eukaryota</taxon>
        <taxon>Fungi</taxon>
        <taxon>Dikarya</taxon>
        <taxon>Basidiomycota</taxon>
        <taxon>Agaricomycotina</taxon>
        <taxon>Agaricomycetes</taxon>
        <taxon>Agaricomycetidae</taxon>
        <taxon>Agaricales</taxon>
        <taxon>Pluteineae</taxon>
        <taxon>Amanitaceae</taxon>
        <taxon>Amanita</taxon>
    </lineage>
</organism>
<dbReference type="HOGENOM" id="CLU_014673_2_2_1"/>
<dbReference type="AlphaFoldDB" id="A0A0C2X5M6"/>
<dbReference type="EC" id="5.4.99.12" evidence="4"/>
<evidence type="ECO:0000313" key="7">
    <source>
        <dbReference type="EMBL" id="KIL64561.1"/>
    </source>
</evidence>
<evidence type="ECO:0000256" key="5">
    <source>
        <dbReference type="SAM" id="MobiDB-lite"/>
    </source>
</evidence>
<evidence type="ECO:0000256" key="1">
    <source>
        <dbReference type="ARBA" id="ARBA00009375"/>
    </source>
</evidence>
<comment type="catalytic activity">
    <reaction evidence="4">
        <text>uridine(38/39/40) in tRNA = pseudouridine(38/39/40) in tRNA</text>
        <dbReference type="Rhea" id="RHEA:22376"/>
        <dbReference type="Rhea" id="RHEA-COMP:10085"/>
        <dbReference type="Rhea" id="RHEA-COMP:10087"/>
        <dbReference type="ChEBI" id="CHEBI:65314"/>
        <dbReference type="ChEBI" id="CHEBI:65315"/>
        <dbReference type="EC" id="5.4.99.12"/>
    </reaction>
</comment>
<dbReference type="HAMAP" id="MF_00171">
    <property type="entry name" value="TruA"/>
    <property type="match status" value="1"/>
</dbReference>
<keyword evidence="8" id="KW-1185">Reference proteome</keyword>
<dbReference type="NCBIfam" id="TIGR00071">
    <property type="entry name" value="hisT_truA"/>
    <property type="match status" value="1"/>
</dbReference>
<evidence type="ECO:0000259" key="6">
    <source>
        <dbReference type="Pfam" id="PF01416"/>
    </source>
</evidence>
<dbReference type="InterPro" id="IPR020095">
    <property type="entry name" value="PsdUridine_synth_TruA_C"/>
</dbReference>
<dbReference type="Proteomes" id="UP000054549">
    <property type="component" value="Unassembled WGS sequence"/>
</dbReference>
<dbReference type="GO" id="GO:1990481">
    <property type="term" value="P:mRNA pseudouridine synthesis"/>
    <property type="evidence" value="ECO:0007669"/>
    <property type="project" value="TreeGrafter"/>
</dbReference>
<dbReference type="InterPro" id="IPR001406">
    <property type="entry name" value="PsdUridine_synth_TruA"/>
</dbReference>
<dbReference type="InParanoid" id="A0A0C2X5M6"/>
<dbReference type="GO" id="GO:0005737">
    <property type="term" value="C:cytoplasm"/>
    <property type="evidence" value="ECO:0007669"/>
    <property type="project" value="TreeGrafter"/>
</dbReference>
<feature type="domain" description="Pseudouridine synthase I TruA alpha/beta" evidence="6">
    <location>
        <begin position="224"/>
        <end position="349"/>
    </location>
</feature>
<keyword evidence="3 4" id="KW-0413">Isomerase</keyword>
<dbReference type="FunCoup" id="A0A0C2X5M6">
    <property type="interactions" value="538"/>
</dbReference>
<protein>
    <recommendedName>
        <fullName evidence="4">tRNA pseudouridine synthase</fullName>
        <ecNumber evidence="4">5.4.99.12</ecNumber>
    </recommendedName>
</protein>
<dbReference type="GO" id="GO:0005634">
    <property type="term" value="C:nucleus"/>
    <property type="evidence" value="ECO:0007669"/>
    <property type="project" value="TreeGrafter"/>
</dbReference>
<dbReference type="EMBL" id="KN818248">
    <property type="protein sequence ID" value="KIL64561.1"/>
    <property type="molecule type" value="Genomic_DNA"/>
</dbReference>
<dbReference type="SUPFAM" id="SSF55120">
    <property type="entry name" value="Pseudouridine synthase"/>
    <property type="match status" value="1"/>
</dbReference>
<dbReference type="Pfam" id="PF01416">
    <property type="entry name" value="PseudoU_synth_1"/>
    <property type="match status" value="1"/>
</dbReference>
<evidence type="ECO:0000256" key="3">
    <source>
        <dbReference type="ARBA" id="ARBA00023235"/>
    </source>
</evidence>
<reference evidence="7 8" key="1">
    <citation type="submission" date="2014-04" db="EMBL/GenBank/DDBJ databases">
        <title>Evolutionary Origins and Diversification of the Mycorrhizal Mutualists.</title>
        <authorList>
            <consortium name="DOE Joint Genome Institute"/>
            <consortium name="Mycorrhizal Genomics Consortium"/>
            <person name="Kohler A."/>
            <person name="Kuo A."/>
            <person name="Nagy L.G."/>
            <person name="Floudas D."/>
            <person name="Copeland A."/>
            <person name="Barry K.W."/>
            <person name="Cichocki N."/>
            <person name="Veneault-Fourrey C."/>
            <person name="LaButti K."/>
            <person name="Lindquist E.A."/>
            <person name="Lipzen A."/>
            <person name="Lundell T."/>
            <person name="Morin E."/>
            <person name="Murat C."/>
            <person name="Riley R."/>
            <person name="Ohm R."/>
            <person name="Sun H."/>
            <person name="Tunlid A."/>
            <person name="Henrissat B."/>
            <person name="Grigoriev I.V."/>
            <person name="Hibbett D.S."/>
            <person name="Martin F."/>
        </authorList>
    </citation>
    <scope>NUCLEOTIDE SEQUENCE [LARGE SCALE GENOMIC DNA]</scope>
    <source>
        <strain evidence="7 8">Koide BX008</strain>
    </source>
</reference>
<comment type="similarity">
    <text evidence="1 4">Belongs to the tRNA pseudouridine synthase TruA family.</text>
</comment>
<dbReference type="InterPro" id="IPR020094">
    <property type="entry name" value="TruA/RsuA/RluB/E/F_N"/>
</dbReference>
<dbReference type="PANTHER" id="PTHR11142">
    <property type="entry name" value="PSEUDOURIDYLATE SYNTHASE"/>
    <property type="match status" value="1"/>
</dbReference>
<sequence length="472" mass="52962">MGTTSYENWTREDFISRIAQLESQLTKPAAESSNSTQSRANEKRPFDFSAYPKRKIALKFCYSGWEYNGLAYQPLPTPLPTVESVLFDALVKSKLIDPDAGFDGCGWEKCGRTDRGVSAAGQVVSLWVRSALAAPSSSQSQDSGSTLTADDEFDVSPPSSSPQTKFPPEHNYVSILNRLLPCTIRVLAWSPVSPTFSARFSCRYRHYKYFFSRQGLDVDLMRAAASRLIGEHDFRNLCKLDPAKQLTVFKRTIVSVSIEPLSVDPSADVFVFNLVGSAFLYHQVRHIMAILFLVGSRLEHPSVVTSLLNVTEGAESVVHEGDPPLQVVNARPEYQMADALPLMLWECGYRPEDVHWQIDGHHSDEERPEHGGELLQSLDSIYSRSKITCALNQHFLDAAARYHHPPISKTAKFAMHIPLGGGTFKRANKYTPLLDRVRMDPVDVVNERWRNGKGLRREERKRSGTVLVDDDE</sequence>
<gene>
    <name evidence="7" type="ORF">M378DRAFT_163010</name>
</gene>
<proteinExistence type="inferred from homology"/>
<dbReference type="GO" id="GO:0160147">
    <property type="term" value="F:tRNA pseudouridine(38-40) synthase activity"/>
    <property type="evidence" value="ECO:0007669"/>
    <property type="project" value="UniProtKB-EC"/>
</dbReference>
<evidence type="ECO:0000313" key="8">
    <source>
        <dbReference type="Proteomes" id="UP000054549"/>
    </source>
</evidence>
<dbReference type="Gene3D" id="3.30.70.580">
    <property type="entry name" value="Pseudouridine synthase I, catalytic domain, N-terminal subdomain"/>
    <property type="match status" value="1"/>
</dbReference>
<name>A0A0C2X5M6_AMAMK</name>
<dbReference type="Gene3D" id="3.30.70.660">
    <property type="entry name" value="Pseudouridine synthase I, catalytic domain, C-terminal subdomain"/>
    <property type="match status" value="1"/>
</dbReference>
<keyword evidence="2 4" id="KW-0819">tRNA processing</keyword>
<dbReference type="GO" id="GO:0003723">
    <property type="term" value="F:RNA binding"/>
    <property type="evidence" value="ECO:0007669"/>
    <property type="project" value="InterPro"/>
</dbReference>
<dbReference type="InterPro" id="IPR020097">
    <property type="entry name" value="PsdUridine_synth_TruA_a/b_dom"/>
</dbReference>
<evidence type="ECO:0000256" key="4">
    <source>
        <dbReference type="RuleBase" id="RU003792"/>
    </source>
</evidence>
<dbReference type="InterPro" id="IPR020103">
    <property type="entry name" value="PsdUridine_synth_cat_dom_sf"/>
</dbReference>
<dbReference type="OrthoDB" id="25767at2759"/>
<dbReference type="STRING" id="946122.A0A0C2X5M6"/>
<accession>A0A0C2X5M6</accession>
<evidence type="ECO:0000256" key="2">
    <source>
        <dbReference type="ARBA" id="ARBA00022694"/>
    </source>
</evidence>
<feature type="compositionally biased region" description="Low complexity" evidence="5">
    <location>
        <begin position="136"/>
        <end position="145"/>
    </location>
</feature>
<feature type="region of interest" description="Disordered" evidence="5">
    <location>
        <begin position="136"/>
        <end position="167"/>
    </location>
</feature>
<dbReference type="GO" id="GO:0031119">
    <property type="term" value="P:tRNA pseudouridine synthesis"/>
    <property type="evidence" value="ECO:0007669"/>
    <property type="project" value="TreeGrafter"/>
</dbReference>